<evidence type="ECO:0000256" key="3">
    <source>
        <dbReference type="ARBA" id="ARBA00023295"/>
    </source>
</evidence>
<gene>
    <name evidence="5" type="ORF">D9758_007867</name>
</gene>
<name>A0A8H5FY00_9AGAR</name>
<comment type="caution">
    <text evidence="5">The sequence shown here is derived from an EMBL/GenBank/DDBJ whole genome shotgun (WGS) entry which is preliminary data.</text>
</comment>
<reference evidence="5 6" key="1">
    <citation type="journal article" date="2020" name="ISME J.">
        <title>Uncovering the hidden diversity of litter-decomposition mechanisms in mushroom-forming fungi.</title>
        <authorList>
            <person name="Floudas D."/>
            <person name="Bentzer J."/>
            <person name="Ahren D."/>
            <person name="Johansson T."/>
            <person name="Persson P."/>
            <person name="Tunlid A."/>
        </authorList>
    </citation>
    <scope>NUCLEOTIDE SEQUENCE [LARGE SCALE GENOMIC DNA]</scope>
    <source>
        <strain evidence="5 6">CBS 291.85</strain>
    </source>
</reference>
<proteinExistence type="inferred from homology"/>
<dbReference type="InterPro" id="IPR017853">
    <property type="entry name" value="GH"/>
</dbReference>
<dbReference type="InterPro" id="IPR001764">
    <property type="entry name" value="Glyco_hydro_3_N"/>
</dbReference>
<accession>A0A8H5FY00</accession>
<dbReference type="GO" id="GO:0004553">
    <property type="term" value="F:hydrolase activity, hydrolyzing O-glycosyl compounds"/>
    <property type="evidence" value="ECO:0007669"/>
    <property type="project" value="InterPro"/>
</dbReference>
<dbReference type="PANTHER" id="PTHR30480">
    <property type="entry name" value="BETA-HEXOSAMINIDASE-RELATED"/>
    <property type="match status" value="1"/>
</dbReference>
<evidence type="ECO:0000313" key="5">
    <source>
        <dbReference type="EMBL" id="KAF5352902.1"/>
    </source>
</evidence>
<dbReference type="GO" id="GO:0005975">
    <property type="term" value="P:carbohydrate metabolic process"/>
    <property type="evidence" value="ECO:0007669"/>
    <property type="project" value="InterPro"/>
</dbReference>
<dbReference type="PANTHER" id="PTHR30480:SF16">
    <property type="entry name" value="GLYCOSIDE HYDROLASE FAMILY 3 DOMAIN PROTEIN"/>
    <property type="match status" value="1"/>
</dbReference>
<evidence type="ECO:0000256" key="1">
    <source>
        <dbReference type="ARBA" id="ARBA00005336"/>
    </source>
</evidence>
<dbReference type="AlphaFoldDB" id="A0A8H5FY00"/>
<dbReference type="GO" id="GO:0009254">
    <property type="term" value="P:peptidoglycan turnover"/>
    <property type="evidence" value="ECO:0007669"/>
    <property type="project" value="TreeGrafter"/>
</dbReference>
<keyword evidence="6" id="KW-1185">Reference proteome</keyword>
<organism evidence="5 6">
    <name type="scientific">Tetrapyrgos nigripes</name>
    <dbReference type="NCBI Taxonomy" id="182062"/>
    <lineage>
        <taxon>Eukaryota</taxon>
        <taxon>Fungi</taxon>
        <taxon>Dikarya</taxon>
        <taxon>Basidiomycota</taxon>
        <taxon>Agaricomycotina</taxon>
        <taxon>Agaricomycetes</taxon>
        <taxon>Agaricomycetidae</taxon>
        <taxon>Agaricales</taxon>
        <taxon>Marasmiineae</taxon>
        <taxon>Marasmiaceae</taxon>
        <taxon>Tetrapyrgos</taxon>
    </lineage>
</organism>
<dbReference type="SUPFAM" id="SSF51445">
    <property type="entry name" value="(Trans)glycosidases"/>
    <property type="match status" value="1"/>
</dbReference>
<dbReference type="InterPro" id="IPR050226">
    <property type="entry name" value="NagZ_Beta-hexosaminidase"/>
</dbReference>
<feature type="domain" description="Glycoside hydrolase family 3 N-terminal" evidence="4">
    <location>
        <begin position="46"/>
        <end position="373"/>
    </location>
</feature>
<keyword evidence="3" id="KW-0326">Glycosidase</keyword>
<dbReference type="Pfam" id="PF00933">
    <property type="entry name" value="Glyco_hydro_3"/>
    <property type="match status" value="1"/>
</dbReference>
<dbReference type="Proteomes" id="UP000559256">
    <property type="component" value="Unassembled WGS sequence"/>
</dbReference>
<evidence type="ECO:0000313" key="6">
    <source>
        <dbReference type="Proteomes" id="UP000559256"/>
    </source>
</evidence>
<evidence type="ECO:0000256" key="2">
    <source>
        <dbReference type="ARBA" id="ARBA00022801"/>
    </source>
</evidence>
<protein>
    <recommendedName>
        <fullName evidence="4">Glycoside hydrolase family 3 N-terminal domain-containing protein</fullName>
    </recommendedName>
</protein>
<comment type="similarity">
    <text evidence="1">Belongs to the glycosyl hydrolase 3 family.</text>
</comment>
<dbReference type="InterPro" id="IPR036962">
    <property type="entry name" value="Glyco_hydro_3_N_sf"/>
</dbReference>
<dbReference type="OrthoDB" id="4215304at2759"/>
<dbReference type="Gene3D" id="3.20.20.300">
    <property type="entry name" value="Glycoside hydrolase, family 3, N-terminal domain"/>
    <property type="match status" value="1"/>
</dbReference>
<keyword evidence="2" id="KW-0378">Hydrolase</keyword>
<evidence type="ECO:0000259" key="4">
    <source>
        <dbReference type="Pfam" id="PF00933"/>
    </source>
</evidence>
<sequence length="551" mass="60597">MPQKVELTDSLKRAIGKRFVLGYHGTSPKLDDPESEGIKTLLEAPYYLGNVILMKRNVKGKDEVREMIRYLQKHASEAQGEEAKPLLIGTDQEGGLVSAFTVPPGRGQEAVTQFPGAMPLGRIKDDVKYEISALEMTRKTYEASGKELAMLGVNWVYAPVGDVNTDKKNPVIGVRSFGEGPEEVAKHVEKACEGLRSAGIAPCVKHFPGHGDCSVDSHLGMPVIKKGMDELAKGELVPFERVSSWEGVTMMTGHMAMPEVTGKMYEPCSLSREVTTRLLREKMGFKGLVVTDCLEMDAIARTQASEKEKEGGWGGGCGIEEGAVRAIEAGADVVMICHTFRKQVGAIEKVWQAVEDGRITVDELMTGAERVDKLKDWLGLTWTNVMNEDEDWQSRWSQLKIENAAVAKEGYKRSILVKDGFTRMDKNIPTTLYTPANESINLAVDDAEGVLRTKDGKIRNTAGASFLAMAEALPWCKHVVYRDEVEVQEGQAIFVFRNGDTAKWQQDALARVKAKSSRVVIVSTGTPYEEEYDLASCESSAVALTELATRI</sequence>
<dbReference type="EMBL" id="JAACJM010000065">
    <property type="protein sequence ID" value="KAF5352902.1"/>
    <property type="molecule type" value="Genomic_DNA"/>
</dbReference>